<evidence type="ECO:0000313" key="7">
    <source>
        <dbReference type="EMBL" id="GAG46140.1"/>
    </source>
</evidence>
<keyword evidence="4" id="KW-0489">Methyltransferase</keyword>
<dbReference type="SMART" id="SM01206">
    <property type="entry name" value="Fibrillarin"/>
    <property type="match status" value="1"/>
</dbReference>
<reference evidence="7" key="1">
    <citation type="journal article" date="2014" name="Front. Microbiol.">
        <title>High frequency of phylogenetically diverse reductive dehalogenase-homologous genes in deep subseafloor sedimentary metagenomes.</title>
        <authorList>
            <person name="Kawai M."/>
            <person name="Futagami T."/>
            <person name="Toyoda A."/>
            <person name="Takaki Y."/>
            <person name="Nishi S."/>
            <person name="Hori S."/>
            <person name="Arai W."/>
            <person name="Tsubouchi T."/>
            <person name="Morono Y."/>
            <person name="Uchiyama I."/>
            <person name="Ito T."/>
            <person name="Fujiyama A."/>
            <person name="Inagaki F."/>
            <person name="Takami H."/>
        </authorList>
    </citation>
    <scope>NUCLEOTIDE SEQUENCE</scope>
    <source>
        <strain evidence="7">Expedition CK06-06</strain>
    </source>
</reference>
<dbReference type="PRINTS" id="PR00052">
    <property type="entry name" value="FIBRILLARIN"/>
</dbReference>
<dbReference type="Gene3D" id="3.30.200.20">
    <property type="entry name" value="Phosphorylase Kinase, domain 1"/>
    <property type="match status" value="1"/>
</dbReference>
<dbReference type="PANTHER" id="PTHR10335:SF17">
    <property type="entry name" value="FIBRILLARIN"/>
    <property type="match status" value="1"/>
</dbReference>
<comment type="similarity">
    <text evidence="1">Belongs to the methyltransferase superfamily. Fibrillarin family.</text>
</comment>
<dbReference type="AlphaFoldDB" id="X0XSB0"/>
<keyword evidence="5" id="KW-0808">Transferase</keyword>
<evidence type="ECO:0000256" key="1">
    <source>
        <dbReference type="ARBA" id="ARBA00010632"/>
    </source>
</evidence>
<feature type="non-terminal residue" evidence="7">
    <location>
        <position position="90"/>
    </location>
</feature>
<protein>
    <recommendedName>
        <fullName evidence="2">rRNA 2'-O-methyltransferase fibrillarin</fullName>
    </recommendedName>
</protein>
<dbReference type="InterPro" id="IPR029063">
    <property type="entry name" value="SAM-dependent_MTases_sf"/>
</dbReference>
<dbReference type="Pfam" id="PF01269">
    <property type="entry name" value="Fibrillarin"/>
    <property type="match status" value="1"/>
</dbReference>
<organism evidence="7">
    <name type="scientific">marine sediment metagenome</name>
    <dbReference type="NCBI Taxonomy" id="412755"/>
    <lineage>
        <taxon>unclassified sequences</taxon>
        <taxon>metagenomes</taxon>
        <taxon>ecological metagenomes</taxon>
    </lineage>
</organism>
<keyword evidence="3" id="KW-0698">rRNA processing</keyword>
<evidence type="ECO:0000256" key="5">
    <source>
        <dbReference type="ARBA" id="ARBA00022679"/>
    </source>
</evidence>
<dbReference type="GO" id="GO:0000494">
    <property type="term" value="P:box C/D sno(s)RNA 3'-end processing"/>
    <property type="evidence" value="ECO:0007669"/>
    <property type="project" value="TreeGrafter"/>
</dbReference>
<evidence type="ECO:0000256" key="2">
    <source>
        <dbReference type="ARBA" id="ARBA00015190"/>
    </source>
</evidence>
<evidence type="ECO:0000256" key="3">
    <source>
        <dbReference type="ARBA" id="ARBA00022552"/>
    </source>
</evidence>
<dbReference type="GO" id="GO:0008649">
    <property type="term" value="F:rRNA methyltransferase activity"/>
    <property type="evidence" value="ECO:0007669"/>
    <property type="project" value="TreeGrafter"/>
</dbReference>
<sequence>MQELKTLFDSVYSLKTGKQSTLVTRNLTPGITYYGEPVFTVDKVEYRSWNPTRSKLGAVILKGLKEMPIKPGSLVLYLGVASGTTVSHVS</sequence>
<dbReference type="GO" id="GO:1990259">
    <property type="term" value="F:histone H2AQ104 methyltransferase activity"/>
    <property type="evidence" value="ECO:0007669"/>
    <property type="project" value="TreeGrafter"/>
</dbReference>
<dbReference type="PANTHER" id="PTHR10335">
    <property type="entry name" value="RRNA 2-O-METHYLTRANSFERASE FIBRILLARIN"/>
    <property type="match status" value="1"/>
</dbReference>
<evidence type="ECO:0000256" key="6">
    <source>
        <dbReference type="ARBA" id="ARBA00022884"/>
    </source>
</evidence>
<dbReference type="EMBL" id="BARS01056827">
    <property type="protein sequence ID" value="GAG46140.1"/>
    <property type="molecule type" value="Genomic_DNA"/>
</dbReference>
<name>X0XSB0_9ZZZZ</name>
<comment type="caution">
    <text evidence="7">The sequence shown here is derived from an EMBL/GenBank/DDBJ whole genome shotgun (WGS) entry which is preliminary data.</text>
</comment>
<dbReference type="SUPFAM" id="SSF53335">
    <property type="entry name" value="S-adenosyl-L-methionine-dependent methyltransferases"/>
    <property type="match status" value="1"/>
</dbReference>
<dbReference type="Gene3D" id="3.40.50.150">
    <property type="entry name" value="Vaccinia Virus protein VP39"/>
    <property type="match status" value="1"/>
</dbReference>
<keyword evidence="6" id="KW-0694">RNA-binding</keyword>
<dbReference type="GO" id="GO:0003723">
    <property type="term" value="F:RNA binding"/>
    <property type="evidence" value="ECO:0007669"/>
    <property type="project" value="UniProtKB-KW"/>
</dbReference>
<accession>X0XSB0</accession>
<evidence type="ECO:0000256" key="4">
    <source>
        <dbReference type="ARBA" id="ARBA00022603"/>
    </source>
</evidence>
<dbReference type="InterPro" id="IPR000692">
    <property type="entry name" value="Fibrillarin"/>
</dbReference>
<proteinExistence type="inferred from homology"/>
<gene>
    <name evidence="7" type="ORF">S01H1_83554</name>
</gene>